<proteinExistence type="inferred from homology"/>
<dbReference type="InterPro" id="IPR010129">
    <property type="entry name" value="T1SS_HlyD"/>
</dbReference>
<dbReference type="InterPro" id="IPR006144">
    <property type="entry name" value="Secretion_HlyD_CS"/>
</dbReference>
<evidence type="ECO:0000256" key="1">
    <source>
        <dbReference type="ARBA" id="ARBA00004377"/>
    </source>
</evidence>
<dbReference type="RefSeq" id="WP_210209729.1">
    <property type="nucleotide sequence ID" value="NZ_UEYP01000002.1"/>
</dbReference>
<evidence type="ECO:0000259" key="11">
    <source>
        <dbReference type="Pfam" id="PF25994"/>
    </source>
</evidence>
<dbReference type="InterPro" id="IPR058781">
    <property type="entry name" value="HH_AprE-like"/>
</dbReference>
<keyword evidence="14" id="KW-1185">Reference proteome</keyword>
<dbReference type="GO" id="GO:0005886">
    <property type="term" value="C:plasma membrane"/>
    <property type="evidence" value="ECO:0007669"/>
    <property type="project" value="UniProtKB-SubCell"/>
</dbReference>
<dbReference type="Pfam" id="PF25994">
    <property type="entry name" value="HH_AprE"/>
    <property type="match status" value="1"/>
</dbReference>
<feature type="domain" description="AprE-like beta-barrel" evidence="12">
    <location>
        <begin position="325"/>
        <end position="414"/>
    </location>
</feature>
<evidence type="ECO:0000256" key="9">
    <source>
        <dbReference type="RuleBase" id="RU365093"/>
    </source>
</evidence>
<dbReference type="PRINTS" id="PR01490">
    <property type="entry name" value="RTXTOXIND"/>
</dbReference>
<keyword evidence="4 9" id="KW-1003">Cell membrane</keyword>
<dbReference type="Gene3D" id="2.40.50.100">
    <property type="match status" value="1"/>
</dbReference>
<evidence type="ECO:0000313" key="13">
    <source>
        <dbReference type="EMBL" id="SSC66263.1"/>
    </source>
</evidence>
<name>A0A376AFM7_9HYPH</name>
<keyword evidence="6" id="KW-0812">Transmembrane</keyword>
<keyword evidence="7" id="KW-1133">Transmembrane helix</keyword>
<evidence type="ECO:0000256" key="6">
    <source>
        <dbReference type="ARBA" id="ARBA00022692"/>
    </source>
</evidence>
<evidence type="ECO:0000256" key="4">
    <source>
        <dbReference type="ARBA" id="ARBA00022475"/>
    </source>
</evidence>
<evidence type="ECO:0000256" key="5">
    <source>
        <dbReference type="ARBA" id="ARBA00022519"/>
    </source>
</evidence>
<dbReference type="STRING" id="1336235.GCA_000518785_00721"/>
<dbReference type="AlphaFoldDB" id="A0A376AFM7"/>
<gene>
    <name evidence="13" type="ORF">RHIZ70_1971</name>
</gene>
<dbReference type="PANTHER" id="PTHR30386">
    <property type="entry name" value="MEMBRANE FUSION SUBUNIT OF EMRAB-TOLC MULTIDRUG EFFLUX PUMP"/>
    <property type="match status" value="1"/>
</dbReference>
<keyword evidence="3 9" id="KW-0813">Transport</keyword>
<reference evidence="14" key="1">
    <citation type="submission" date="2018-07" db="EMBL/GenBank/DDBJ databases">
        <authorList>
            <person name="Peiro R."/>
            <person name="Begona"/>
            <person name="Cbmso G."/>
            <person name="Lopez M."/>
            <person name="Gonzalez S."/>
        </authorList>
    </citation>
    <scope>NUCLEOTIDE SEQUENCE [LARGE SCALE GENOMIC DNA]</scope>
</reference>
<dbReference type="Proteomes" id="UP000254764">
    <property type="component" value="Unassembled WGS sequence"/>
</dbReference>
<dbReference type="PANTHER" id="PTHR30386:SF17">
    <property type="entry name" value="ALKALINE PROTEASE SECRETION PROTEIN APRE"/>
    <property type="match status" value="1"/>
</dbReference>
<dbReference type="InterPro" id="IPR050739">
    <property type="entry name" value="MFP"/>
</dbReference>
<accession>A0A376AFM7</accession>
<evidence type="ECO:0000313" key="14">
    <source>
        <dbReference type="Proteomes" id="UP000254764"/>
    </source>
</evidence>
<comment type="subcellular location">
    <subcellularLocation>
        <location evidence="1 9">Cell inner membrane</location>
        <topology evidence="1 9">Single-pass membrane protein</topology>
    </subcellularLocation>
</comment>
<dbReference type="Pfam" id="PF26002">
    <property type="entry name" value="Beta-barrel_AprE"/>
    <property type="match status" value="1"/>
</dbReference>
<protein>
    <recommendedName>
        <fullName evidence="9">Membrane fusion protein (MFP) family protein</fullName>
    </recommendedName>
</protein>
<dbReference type="Gene3D" id="2.40.30.170">
    <property type="match status" value="1"/>
</dbReference>
<feature type="coiled-coil region" evidence="10">
    <location>
        <begin position="154"/>
        <end position="188"/>
    </location>
</feature>
<comment type="similarity">
    <text evidence="2 9">Belongs to the membrane fusion protein (MFP) (TC 8.A.1) family.</text>
</comment>
<keyword evidence="5 9" id="KW-0997">Cell inner membrane</keyword>
<dbReference type="InterPro" id="IPR058982">
    <property type="entry name" value="Beta-barrel_AprE"/>
</dbReference>
<evidence type="ECO:0000256" key="10">
    <source>
        <dbReference type="SAM" id="Coils"/>
    </source>
</evidence>
<feature type="domain" description="AprE-like long alpha-helical hairpin" evidence="11">
    <location>
        <begin position="94"/>
        <end position="278"/>
    </location>
</feature>
<sequence>MMPVQRNKGLGRSLDRHLAAGLLSAILFLTAIGAWAMTTSLSGAVIAGGFLVVEGNVKKVQHPKGGVVGELLVGEGRAVEAGEILLKLDDTVIRAKLDATKATLDQLYARKARLLAELGDASAVEVPTALVGRLPPDGRDAIMQAERRLFADRRAERQGQKERLDGQAVQLEEQVSGLTVQMTAKQDEIALIGREAEAQDTLYAKNLTSLSQVLALKREAVRLNGEFGQLKAQIAATKARIEEIGLQKIQIDQAMRAEVSTELRDLETREGELRSEEIALIEDLQRVDIRAPVAGVVHKLAVHTAGGVVSPAEGLMEIVPREAELVVRAQVRPDDVDQLAVGQPARVRFTAFNRNTTPEFDGKLVRVSADLEVDERTGAAFYRADIGVDKTDVAQHAGLELVPGMPAEAYVLTGDRNVLSWLMKPITDHAARAMREE</sequence>
<evidence type="ECO:0000259" key="12">
    <source>
        <dbReference type="Pfam" id="PF26002"/>
    </source>
</evidence>
<evidence type="ECO:0000256" key="8">
    <source>
        <dbReference type="ARBA" id="ARBA00023136"/>
    </source>
</evidence>
<evidence type="ECO:0000256" key="7">
    <source>
        <dbReference type="ARBA" id="ARBA00022989"/>
    </source>
</evidence>
<dbReference type="NCBIfam" id="TIGR01843">
    <property type="entry name" value="type_I_hlyD"/>
    <property type="match status" value="1"/>
</dbReference>
<dbReference type="PROSITE" id="PS00543">
    <property type="entry name" value="HLYD_FAMILY"/>
    <property type="match status" value="1"/>
</dbReference>
<evidence type="ECO:0000256" key="3">
    <source>
        <dbReference type="ARBA" id="ARBA00022448"/>
    </source>
</evidence>
<keyword evidence="10" id="KW-0175">Coiled coil</keyword>
<dbReference type="GO" id="GO:0009306">
    <property type="term" value="P:protein secretion"/>
    <property type="evidence" value="ECO:0007669"/>
    <property type="project" value="InterPro"/>
</dbReference>
<dbReference type="EMBL" id="UEYP01000002">
    <property type="protein sequence ID" value="SSC66263.1"/>
    <property type="molecule type" value="Genomic_DNA"/>
</dbReference>
<organism evidence="13 14">
    <name type="scientific">Ciceribacter selenitireducens ATCC BAA-1503</name>
    <dbReference type="NCBI Taxonomy" id="1336235"/>
    <lineage>
        <taxon>Bacteria</taxon>
        <taxon>Pseudomonadati</taxon>
        <taxon>Pseudomonadota</taxon>
        <taxon>Alphaproteobacteria</taxon>
        <taxon>Hyphomicrobiales</taxon>
        <taxon>Rhizobiaceae</taxon>
        <taxon>Ciceribacter</taxon>
    </lineage>
</organism>
<keyword evidence="8" id="KW-0472">Membrane</keyword>
<dbReference type="SUPFAM" id="SSF111369">
    <property type="entry name" value="HlyD-like secretion proteins"/>
    <property type="match status" value="1"/>
</dbReference>
<evidence type="ECO:0000256" key="2">
    <source>
        <dbReference type="ARBA" id="ARBA00009477"/>
    </source>
</evidence>